<evidence type="ECO:0000313" key="2">
    <source>
        <dbReference type="Proteomes" id="UP001596956"/>
    </source>
</evidence>
<organism evidence="1 2">
    <name type="scientific">Streptomonospora algeriensis</name>
    <dbReference type="NCBI Taxonomy" id="995084"/>
    <lineage>
        <taxon>Bacteria</taxon>
        <taxon>Bacillati</taxon>
        <taxon>Actinomycetota</taxon>
        <taxon>Actinomycetes</taxon>
        <taxon>Streptosporangiales</taxon>
        <taxon>Nocardiopsidaceae</taxon>
        <taxon>Streptomonospora</taxon>
    </lineage>
</organism>
<dbReference type="Proteomes" id="UP001596956">
    <property type="component" value="Unassembled WGS sequence"/>
</dbReference>
<feature type="non-terminal residue" evidence="1">
    <location>
        <position position="70"/>
    </location>
</feature>
<reference evidence="2" key="1">
    <citation type="journal article" date="2019" name="Int. J. Syst. Evol. Microbiol.">
        <title>The Global Catalogue of Microorganisms (GCM) 10K type strain sequencing project: providing services to taxonomists for standard genome sequencing and annotation.</title>
        <authorList>
            <consortium name="The Broad Institute Genomics Platform"/>
            <consortium name="The Broad Institute Genome Sequencing Center for Infectious Disease"/>
            <person name="Wu L."/>
            <person name="Ma J."/>
        </authorList>
    </citation>
    <scope>NUCLEOTIDE SEQUENCE [LARGE SCALE GENOMIC DNA]</scope>
    <source>
        <strain evidence="2">CCUG 63369</strain>
    </source>
</reference>
<dbReference type="InterPro" id="IPR043129">
    <property type="entry name" value="ATPase_NBD"/>
</dbReference>
<proteinExistence type="predicted"/>
<keyword evidence="1" id="KW-0418">Kinase</keyword>
<dbReference type="SUPFAM" id="SSF53067">
    <property type="entry name" value="Actin-like ATPase domain"/>
    <property type="match status" value="1"/>
</dbReference>
<dbReference type="EMBL" id="JBHTHR010001360">
    <property type="protein sequence ID" value="MFD0804103.1"/>
    <property type="molecule type" value="Genomic_DNA"/>
</dbReference>
<sequence length="70" mass="6695">MAQYVVLGLDAGGTSTRCAAVSPDGEVLGYGRAAGANSFSGSDPAAALEQALRGALAGLGAADVSHAVFG</sequence>
<evidence type="ECO:0000313" key="1">
    <source>
        <dbReference type="EMBL" id="MFD0804103.1"/>
    </source>
</evidence>
<dbReference type="Gene3D" id="3.30.420.40">
    <property type="match status" value="1"/>
</dbReference>
<keyword evidence="1" id="KW-0808">Transferase</keyword>
<name>A0ABW3BNE3_9ACTN</name>
<gene>
    <name evidence="1" type="ORF">ACFQZU_22700</name>
</gene>
<protein>
    <submittedName>
        <fullName evidence="1">N-acetylglucosamine kinase</fullName>
    </submittedName>
</protein>
<dbReference type="GO" id="GO:0016301">
    <property type="term" value="F:kinase activity"/>
    <property type="evidence" value="ECO:0007669"/>
    <property type="project" value="UniProtKB-KW"/>
</dbReference>
<comment type="caution">
    <text evidence="1">The sequence shown here is derived from an EMBL/GenBank/DDBJ whole genome shotgun (WGS) entry which is preliminary data.</text>
</comment>
<accession>A0ABW3BNE3</accession>
<keyword evidence="2" id="KW-1185">Reference proteome</keyword>